<dbReference type="Gene3D" id="1.20.140.70">
    <property type="entry name" value="Oligopeptidase f, N-terminal domain"/>
    <property type="match status" value="1"/>
</dbReference>
<evidence type="ECO:0000256" key="6">
    <source>
        <dbReference type="RuleBase" id="RU368091"/>
    </source>
</evidence>
<keyword evidence="2 6" id="KW-0479">Metal-binding</keyword>
<dbReference type="PROSITE" id="PS51257">
    <property type="entry name" value="PROKAR_LIPOPROTEIN"/>
    <property type="match status" value="1"/>
</dbReference>
<feature type="domain" description="Peptidase M3A/M3B catalytic" evidence="9">
    <location>
        <begin position="232"/>
        <end position="611"/>
    </location>
</feature>
<dbReference type="Gene3D" id="1.10.1370.20">
    <property type="entry name" value="Oligoendopeptidase f, C-terminal domain"/>
    <property type="match status" value="1"/>
</dbReference>
<evidence type="ECO:0000259" key="10">
    <source>
        <dbReference type="Pfam" id="PF08439"/>
    </source>
</evidence>
<dbReference type="EC" id="3.4.24.-" evidence="6"/>
<feature type="signal peptide" evidence="8">
    <location>
        <begin position="1"/>
        <end position="29"/>
    </location>
</feature>
<keyword evidence="5 6" id="KW-0482">Metalloprotease</keyword>
<reference evidence="11 12" key="1">
    <citation type="submission" date="2016-08" db="EMBL/GenBank/DDBJ databases">
        <title>Novel Firmicute Genomes.</title>
        <authorList>
            <person name="Poppleton D.I."/>
            <person name="Gribaldo S."/>
        </authorList>
    </citation>
    <scope>NUCLEOTIDE SEQUENCE [LARGE SCALE GENOMIC DNA]</scope>
    <source>
        <strain evidence="11 12">RAOx-1</strain>
    </source>
</reference>
<feature type="domain" description="Oligopeptidase F N-terminal" evidence="10">
    <location>
        <begin position="143"/>
        <end position="209"/>
    </location>
</feature>
<dbReference type="InterPro" id="IPR004438">
    <property type="entry name" value="Peptidase_M3B"/>
</dbReference>
<evidence type="ECO:0000259" key="9">
    <source>
        <dbReference type="Pfam" id="PF01432"/>
    </source>
</evidence>
<dbReference type="EMBL" id="MCHY01000011">
    <property type="protein sequence ID" value="RKD21756.1"/>
    <property type="molecule type" value="Genomic_DNA"/>
</dbReference>
<dbReference type="Pfam" id="PF01432">
    <property type="entry name" value="Peptidase_M3"/>
    <property type="match status" value="1"/>
</dbReference>
<accession>A0A419SEJ7</accession>
<dbReference type="Gene3D" id="1.10.287.830">
    <property type="entry name" value="putative peptidase helix hairpin domain like"/>
    <property type="match status" value="1"/>
</dbReference>
<evidence type="ECO:0000313" key="11">
    <source>
        <dbReference type="EMBL" id="RKD21756.1"/>
    </source>
</evidence>
<proteinExistence type="inferred from homology"/>
<dbReference type="GO" id="GO:0006508">
    <property type="term" value="P:proteolysis"/>
    <property type="evidence" value="ECO:0007669"/>
    <property type="project" value="UniProtKB-KW"/>
</dbReference>
<gene>
    <name evidence="11" type="ORF">BEP19_14125</name>
</gene>
<keyword evidence="3 6" id="KW-0378">Hydrolase</keyword>
<evidence type="ECO:0000256" key="7">
    <source>
        <dbReference type="SAM" id="Coils"/>
    </source>
</evidence>
<dbReference type="NCBIfam" id="TIGR00181">
    <property type="entry name" value="pepF"/>
    <property type="match status" value="1"/>
</dbReference>
<dbReference type="SUPFAM" id="SSF55486">
    <property type="entry name" value="Metalloproteases ('zincins'), catalytic domain"/>
    <property type="match status" value="1"/>
</dbReference>
<keyword evidence="12" id="KW-1185">Reference proteome</keyword>
<dbReference type="InterPro" id="IPR001567">
    <property type="entry name" value="Pept_M3A_M3B_dom"/>
</dbReference>
<keyword evidence="7" id="KW-0175">Coiled coil</keyword>
<evidence type="ECO:0000256" key="3">
    <source>
        <dbReference type="ARBA" id="ARBA00022801"/>
    </source>
</evidence>
<dbReference type="GO" id="GO:0006518">
    <property type="term" value="P:peptide metabolic process"/>
    <property type="evidence" value="ECO:0007669"/>
    <property type="project" value="TreeGrafter"/>
</dbReference>
<dbReference type="PANTHER" id="PTHR11804">
    <property type="entry name" value="PROTEASE M3 THIMET OLIGOPEPTIDASE-RELATED"/>
    <property type="match status" value="1"/>
</dbReference>
<feature type="chain" id="PRO_5019104562" description="Oligopeptidase F" evidence="8">
    <location>
        <begin position="30"/>
        <end position="628"/>
    </location>
</feature>
<dbReference type="Pfam" id="PF08439">
    <property type="entry name" value="Peptidase_M3_N"/>
    <property type="match status" value="1"/>
</dbReference>
<sequence>MLRKLRMTFVSVLLAFSCVFTGSPLQIEAAVKYETREEIPTQYKWRMEDLYSTPEAWKEDLAKSEQLAEKLSKMSGKLDRTADRLKDAIDLYVDLNRTFEKAYAYATLSFHTNKADSEYQQFVAQAGDVAIKISEKTSFFTPELLAIPVDKMKSLLKDPKLADYHRWIQAKIDSKDHTLPKEMEQVLARSGVLAEAPGSIFGMLTKDMTYPTIKDESGKDVTLTPSNYASFIKSENREVRRRAYDAYYRTMLQFQDTFAQVLTAEVKKNVFYSDVRKYPTSRQASLESNQIPISVYDNLINSVNKHLPELHRYIDLKKKVGRLDKLRLYDLYVPFTRGGEEYIPFEKAKQRALEGLGALGDEYNEMLKTAFNERWIDVYHTPGKRAGAYQWGAYDTHPFILLNYQGTMDDVYTLAHELGHAAHTYFSNKQQPYLNAGYPIFTAEVASTTNEALLFEEMYKQAKTKQEKIKILNQRLEDYTGTLFLQTMFAEFEQQIHEKIEKGEGLTAQTLKDLYGSLMQKYFGPSLEVDEAATLGWARIPHFYRNYYVYQYATGFAAANAFAQQMKEVGKPAVERYLNVFLAAGDSDEPIAILKAAGVDMTSAKVMKQALQGFSETLDELEKLLQEE</sequence>
<evidence type="ECO:0000256" key="8">
    <source>
        <dbReference type="SAM" id="SignalP"/>
    </source>
</evidence>
<evidence type="ECO:0000256" key="2">
    <source>
        <dbReference type="ARBA" id="ARBA00022723"/>
    </source>
</evidence>
<evidence type="ECO:0000256" key="4">
    <source>
        <dbReference type="ARBA" id="ARBA00022833"/>
    </source>
</evidence>
<dbReference type="InterPro" id="IPR013647">
    <property type="entry name" value="OligopepF_N_dom"/>
</dbReference>
<keyword evidence="1 6" id="KW-0645">Protease</keyword>
<keyword evidence="8" id="KW-0732">Signal</keyword>
<dbReference type="AlphaFoldDB" id="A0A419SEJ7"/>
<keyword evidence="4 6" id="KW-0862">Zinc</keyword>
<dbReference type="InterPro" id="IPR045090">
    <property type="entry name" value="Pept_M3A_M3B"/>
</dbReference>
<protein>
    <recommendedName>
        <fullName evidence="6">Oligopeptidase F</fullName>
        <ecNumber evidence="6">3.4.24.-</ecNumber>
    </recommendedName>
</protein>
<dbReference type="CDD" id="cd09608">
    <property type="entry name" value="M3B_PepF"/>
    <property type="match status" value="1"/>
</dbReference>
<dbReference type="GO" id="GO:0046872">
    <property type="term" value="F:metal ion binding"/>
    <property type="evidence" value="ECO:0007669"/>
    <property type="project" value="UniProtKB-UniRule"/>
</dbReference>
<dbReference type="InterPro" id="IPR042088">
    <property type="entry name" value="OligoPept_F_C"/>
</dbReference>
<evidence type="ECO:0000256" key="1">
    <source>
        <dbReference type="ARBA" id="ARBA00022670"/>
    </source>
</evidence>
<organism evidence="11 12">
    <name type="scientific">Ammoniphilus oxalaticus</name>
    <dbReference type="NCBI Taxonomy" id="66863"/>
    <lineage>
        <taxon>Bacteria</taxon>
        <taxon>Bacillati</taxon>
        <taxon>Bacillota</taxon>
        <taxon>Bacilli</taxon>
        <taxon>Bacillales</taxon>
        <taxon>Paenibacillaceae</taxon>
        <taxon>Aneurinibacillus group</taxon>
        <taxon>Ammoniphilus</taxon>
    </lineage>
</organism>
<comment type="function">
    <text evidence="6">Has oligopeptidase activity and degrades a variety of small bioactive peptides.</text>
</comment>
<dbReference type="PANTHER" id="PTHR11804:SF84">
    <property type="entry name" value="SACCHAROLYSIN"/>
    <property type="match status" value="1"/>
</dbReference>
<evidence type="ECO:0000256" key="5">
    <source>
        <dbReference type="ARBA" id="ARBA00023049"/>
    </source>
</evidence>
<comment type="similarity">
    <text evidence="6">Belongs to the peptidase M3B family.</text>
</comment>
<comment type="caution">
    <text evidence="11">The sequence shown here is derived from an EMBL/GenBank/DDBJ whole genome shotgun (WGS) entry which is preliminary data.</text>
</comment>
<feature type="coiled-coil region" evidence="7">
    <location>
        <begin position="455"/>
        <end position="482"/>
    </location>
</feature>
<comment type="cofactor">
    <cofactor evidence="6">
        <name>Zn(2+)</name>
        <dbReference type="ChEBI" id="CHEBI:29105"/>
    </cofactor>
    <text evidence="6">Binds 1 zinc ion.</text>
</comment>
<dbReference type="GO" id="GO:0004222">
    <property type="term" value="F:metalloendopeptidase activity"/>
    <property type="evidence" value="ECO:0007669"/>
    <property type="project" value="UniProtKB-UniRule"/>
</dbReference>
<dbReference type="Proteomes" id="UP000284219">
    <property type="component" value="Unassembled WGS sequence"/>
</dbReference>
<evidence type="ECO:0000313" key="12">
    <source>
        <dbReference type="Proteomes" id="UP000284219"/>
    </source>
</evidence>
<name>A0A419SEJ7_9BACL</name>